<evidence type="ECO:0000313" key="3">
    <source>
        <dbReference type="EMBL" id="VDM69572.1"/>
    </source>
</evidence>
<name>A0A3P7KQQ9_STRVU</name>
<dbReference type="AlphaFoldDB" id="A0A3P7KQQ9"/>
<dbReference type="InterPro" id="IPR046341">
    <property type="entry name" value="SET_dom_sf"/>
</dbReference>
<dbReference type="GO" id="GO:0005634">
    <property type="term" value="C:nucleus"/>
    <property type="evidence" value="ECO:0007669"/>
    <property type="project" value="InterPro"/>
</dbReference>
<evidence type="ECO:0000259" key="2">
    <source>
        <dbReference type="PROSITE" id="PS51215"/>
    </source>
</evidence>
<dbReference type="SUPFAM" id="SSF82199">
    <property type="entry name" value="SET domain"/>
    <property type="match status" value="1"/>
</dbReference>
<protein>
    <recommendedName>
        <fullName evidence="2">AWS domain-containing protein</fullName>
    </recommendedName>
</protein>
<keyword evidence="1" id="KW-0949">S-adenosyl-L-methionine</keyword>
<accession>A0A3P7KQQ9</accession>
<sequence length="276" mass="30653">MRLYKLLTIKNEEPLIKCSLCVRSFHEGCLTLNCRDIQINSSNPVCESCILGENLRVGQAVIARFKTSFYAATVASLADYPKHCAKKDKYGKHLGEPGYVCVKWAGCNNIFALLPARSIVPMFDGSYALIGKRISETPCREAHFDFIHVVKQCLAWEKMESELSISRPTFDYVPEKYIKIKALYHPSCPKPRLDACEESDSMCDCPAGENGRCGPNSKCTNRAILQECPEACEAIEGGCNNRGVSRKEVNPDVEIREAPGKGLGAFAVRDIPKVCY</sequence>
<evidence type="ECO:0000256" key="1">
    <source>
        <dbReference type="ARBA" id="ARBA00022691"/>
    </source>
</evidence>
<dbReference type="Proteomes" id="UP000270094">
    <property type="component" value="Unassembled WGS sequence"/>
</dbReference>
<dbReference type="InterPro" id="IPR006560">
    <property type="entry name" value="AWS_dom"/>
</dbReference>
<proteinExistence type="predicted"/>
<evidence type="ECO:0000313" key="4">
    <source>
        <dbReference type="Proteomes" id="UP000270094"/>
    </source>
</evidence>
<dbReference type="Gene3D" id="2.170.270.10">
    <property type="entry name" value="SET domain"/>
    <property type="match status" value="1"/>
</dbReference>
<gene>
    <name evidence="3" type="ORF">SVUK_LOCUS4570</name>
</gene>
<dbReference type="EMBL" id="UYYB01012708">
    <property type="protein sequence ID" value="VDM69572.1"/>
    <property type="molecule type" value="Genomic_DNA"/>
</dbReference>
<reference evidence="3 4" key="1">
    <citation type="submission" date="2018-11" db="EMBL/GenBank/DDBJ databases">
        <authorList>
            <consortium name="Pathogen Informatics"/>
        </authorList>
    </citation>
    <scope>NUCLEOTIDE SEQUENCE [LARGE SCALE GENOMIC DNA]</scope>
</reference>
<dbReference type="PROSITE" id="PS51215">
    <property type="entry name" value="AWS"/>
    <property type="match status" value="1"/>
</dbReference>
<dbReference type="OrthoDB" id="422362at2759"/>
<organism evidence="3 4">
    <name type="scientific">Strongylus vulgaris</name>
    <name type="common">Blood worm</name>
    <dbReference type="NCBI Taxonomy" id="40348"/>
    <lineage>
        <taxon>Eukaryota</taxon>
        <taxon>Metazoa</taxon>
        <taxon>Ecdysozoa</taxon>
        <taxon>Nematoda</taxon>
        <taxon>Chromadorea</taxon>
        <taxon>Rhabditida</taxon>
        <taxon>Rhabditina</taxon>
        <taxon>Rhabditomorpha</taxon>
        <taxon>Strongyloidea</taxon>
        <taxon>Strongylidae</taxon>
        <taxon>Strongylus</taxon>
    </lineage>
</organism>
<feature type="domain" description="AWS" evidence="2">
    <location>
        <begin position="198"/>
        <end position="248"/>
    </location>
</feature>
<dbReference type="GO" id="GO:0042054">
    <property type="term" value="F:histone methyltransferase activity"/>
    <property type="evidence" value="ECO:0007669"/>
    <property type="project" value="InterPro"/>
</dbReference>
<keyword evidence="4" id="KW-1185">Reference proteome</keyword>